<organism evidence="2 3">
    <name type="scientific">Nocardioides turkmenicus</name>
    <dbReference type="NCBI Taxonomy" id="2711220"/>
    <lineage>
        <taxon>Bacteria</taxon>
        <taxon>Bacillati</taxon>
        <taxon>Actinomycetota</taxon>
        <taxon>Actinomycetes</taxon>
        <taxon>Propionibacteriales</taxon>
        <taxon>Nocardioidaceae</taxon>
        <taxon>Nocardioides</taxon>
    </lineage>
</organism>
<dbReference type="Proteomes" id="UP000483261">
    <property type="component" value="Unassembled WGS sequence"/>
</dbReference>
<gene>
    <name evidence="2" type="ORF">G5C66_15240</name>
</gene>
<reference evidence="2 3" key="1">
    <citation type="submission" date="2020-02" db="EMBL/GenBank/DDBJ databases">
        <title>Whole-genome analyses of novel actinobacteria.</title>
        <authorList>
            <person name="Sahin N."/>
        </authorList>
    </citation>
    <scope>NUCLEOTIDE SEQUENCE [LARGE SCALE GENOMIC DNA]</scope>
    <source>
        <strain evidence="2 3">KC13</strain>
    </source>
</reference>
<dbReference type="AlphaFoldDB" id="A0A6M1R5X2"/>
<feature type="transmembrane region" description="Helical" evidence="1">
    <location>
        <begin position="49"/>
        <end position="66"/>
    </location>
</feature>
<evidence type="ECO:0000313" key="2">
    <source>
        <dbReference type="EMBL" id="NGN94091.1"/>
    </source>
</evidence>
<sequence length="117" mass="12526">MSLDGFGVPIGPPSGDDPISAILLVLWLVIALPLIIVVVAVVLLTGIELILLLAILPFAVGARVVFGRHWTVEVRRGFTPIHEERAGSWTASAVRIQELAREIESGNVPADTLAKRS</sequence>
<evidence type="ECO:0000256" key="1">
    <source>
        <dbReference type="SAM" id="Phobius"/>
    </source>
</evidence>
<protein>
    <submittedName>
        <fullName evidence="2">Uncharacterized protein</fullName>
    </submittedName>
</protein>
<dbReference type="EMBL" id="JAALAA010000012">
    <property type="protein sequence ID" value="NGN94091.1"/>
    <property type="molecule type" value="Genomic_DNA"/>
</dbReference>
<evidence type="ECO:0000313" key="3">
    <source>
        <dbReference type="Proteomes" id="UP000483261"/>
    </source>
</evidence>
<dbReference type="RefSeq" id="WP_165111815.1">
    <property type="nucleotide sequence ID" value="NZ_JAALAA010000012.1"/>
</dbReference>
<proteinExistence type="predicted"/>
<accession>A0A6M1R5X2</accession>
<keyword evidence="1" id="KW-0812">Transmembrane</keyword>
<keyword evidence="1" id="KW-1133">Transmembrane helix</keyword>
<comment type="caution">
    <text evidence="2">The sequence shown here is derived from an EMBL/GenBank/DDBJ whole genome shotgun (WGS) entry which is preliminary data.</text>
</comment>
<feature type="transmembrane region" description="Helical" evidence="1">
    <location>
        <begin position="21"/>
        <end position="43"/>
    </location>
</feature>
<name>A0A6M1R5X2_9ACTN</name>
<keyword evidence="3" id="KW-1185">Reference proteome</keyword>
<keyword evidence="1" id="KW-0472">Membrane</keyword>